<dbReference type="EMBL" id="JAVDUU010000002">
    <property type="protein sequence ID" value="MDR6942418.1"/>
    <property type="molecule type" value="Genomic_DNA"/>
</dbReference>
<sequence>MKHEEEEKSLDFVFYLVGLVSGLFVGAIIDVGFIWIPVGGVLGLLTAAFFVTVLVKGRGEKA</sequence>
<dbReference type="RefSeq" id="WP_310095610.1">
    <property type="nucleotide sequence ID" value="NZ_JAVDUU010000002.1"/>
</dbReference>
<proteinExistence type="predicted"/>
<feature type="transmembrane region" description="Helical" evidence="1">
    <location>
        <begin position="12"/>
        <end position="29"/>
    </location>
</feature>
<keyword evidence="1" id="KW-1133">Transmembrane helix</keyword>
<dbReference type="Proteomes" id="UP001247620">
    <property type="component" value="Unassembled WGS sequence"/>
</dbReference>
<protein>
    <submittedName>
        <fullName evidence="2">Uncharacterized protein</fullName>
    </submittedName>
</protein>
<gene>
    <name evidence="2" type="ORF">J2W55_002260</name>
</gene>
<evidence type="ECO:0000256" key="1">
    <source>
        <dbReference type="SAM" id="Phobius"/>
    </source>
</evidence>
<organism evidence="2 3">
    <name type="scientific">Mucilaginibacter pocheonensis</name>
    <dbReference type="NCBI Taxonomy" id="398050"/>
    <lineage>
        <taxon>Bacteria</taxon>
        <taxon>Pseudomonadati</taxon>
        <taxon>Bacteroidota</taxon>
        <taxon>Sphingobacteriia</taxon>
        <taxon>Sphingobacteriales</taxon>
        <taxon>Sphingobacteriaceae</taxon>
        <taxon>Mucilaginibacter</taxon>
    </lineage>
</organism>
<name>A0ABU1TAN6_9SPHI</name>
<keyword evidence="1" id="KW-0812">Transmembrane</keyword>
<feature type="transmembrane region" description="Helical" evidence="1">
    <location>
        <begin position="35"/>
        <end position="55"/>
    </location>
</feature>
<evidence type="ECO:0000313" key="3">
    <source>
        <dbReference type="Proteomes" id="UP001247620"/>
    </source>
</evidence>
<comment type="caution">
    <text evidence="2">The sequence shown here is derived from an EMBL/GenBank/DDBJ whole genome shotgun (WGS) entry which is preliminary data.</text>
</comment>
<evidence type="ECO:0000313" key="2">
    <source>
        <dbReference type="EMBL" id="MDR6942418.1"/>
    </source>
</evidence>
<reference evidence="2 3" key="1">
    <citation type="submission" date="2023-07" db="EMBL/GenBank/DDBJ databases">
        <title>Sorghum-associated microbial communities from plants grown in Nebraska, USA.</title>
        <authorList>
            <person name="Schachtman D."/>
        </authorList>
    </citation>
    <scope>NUCLEOTIDE SEQUENCE [LARGE SCALE GENOMIC DNA]</scope>
    <source>
        <strain evidence="2 3">3262</strain>
    </source>
</reference>
<accession>A0ABU1TAN6</accession>
<keyword evidence="3" id="KW-1185">Reference proteome</keyword>
<keyword evidence="1" id="KW-0472">Membrane</keyword>